<proteinExistence type="predicted"/>
<name>A0A3G4ZTT6_9VIRU</name>
<dbReference type="SUPFAM" id="SSF57667">
    <property type="entry name" value="beta-beta-alpha zinc fingers"/>
    <property type="match status" value="1"/>
</dbReference>
<keyword evidence="1" id="KW-0479">Metal-binding</keyword>
<accession>A0A3G4ZTT6</accession>
<keyword evidence="1" id="KW-0863">Zinc-finger</keyword>
<keyword evidence="1" id="KW-0862">Zinc</keyword>
<dbReference type="EMBL" id="MK072074">
    <property type="protein sequence ID" value="AYV78307.1"/>
    <property type="molecule type" value="Genomic_DNA"/>
</dbReference>
<dbReference type="SMART" id="SM00355">
    <property type="entry name" value="ZnF_C2H2"/>
    <property type="match status" value="2"/>
</dbReference>
<dbReference type="Gene3D" id="3.30.160.60">
    <property type="entry name" value="Classic Zinc Finger"/>
    <property type="match status" value="1"/>
</dbReference>
<dbReference type="InterPro" id="IPR013087">
    <property type="entry name" value="Znf_C2H2_type"/>
</dbReference>
<evidence type="ECO:0000256" key="1">
    <source>
        <dbReference type="PROSITE-ProRule" id="PRU00042"/>
    </source>
</evidence>
<reference evidence="3" key="1">
    <citation type="submission" date="2018-10" db="EMBL/GenBank/DDBJ databases">
        <title>Hidden diversity of soil giant viruses.</title>
        <authorList>
            <person name="Schulz F."/>
            <person name="Alteio L."/>
            <person name="Goudeau D."/>
            <person name="Ryan E.M."/>
            <person name="Malmstrom R.R."/>
            <person name="Blanchard J."/>
            <person name="Woyke T."/>
        </authorList>
    </citation>
    <scope>NUCLEOTIDE SEQUENCE</scope>
    <source>
        <strain evidence="3">EDV1</strain>
    </source>
</reference>
<sequence>MLYTCDVCNYKTERANNLVIHNKSKKHLKNAGINTNFVCENCGKEYKQKASLYKHKKHDNCKPKNKLLDANVGKDNKNNNDHDKLLNILEEKDNIIEEKDKIIKIMSDRERESFVNALKEKDKIIQETKNEVKLKERAIKYIAGQYVDSNKNYQQTFNFVAKTFVPPVIGLEQPLDYNVLHDKKNKLKLFETLAYEYEKKNLVHYFSDRLVDFYKTDDYKTCCVYTTDVERATFMITVYDEIYDPDSNQERITKWKKDKRGLIFGKMSLGKLFEFLCDYLKKIIEENHETVTKMTNKIGAQNCDKLIKATTTASDIRKKMLDPQFTQQIIHNASPRFVFNREDYEDKLLTYG</sequence>
<evidence type="ECO:0000259" key="2">
    <source>
        <dbReference type="PROSITE" id="PS50157"/>
    </source>
</evidence>
<dbReference type="PROSITE" id="PS50157">
    <property type="entry name" value="ZINC_FINGER_C2H2_2"/>
    <property type="match status" value="1"/>
</dbReference>
<gene>
    <name evidence="3" type="ORF">Edafosvirus9_21</name>
</gene>
<protein>
    <recommendedName>
        <fullName evidence="2">C2H2-type domain-containing protein</fullName>
    </recommendedName>
</protein>
<organism evidence="3">
    <name type="scientific">Edafosvirus sp</name>
    <dbReference type="NCBI Taxonomy" id="2487765"/>
    <lineage>
        <taxon>Viruses</taxon>
        <taxon>Varidnaviria</taxon>
        <taxon>Bamfordvirae</taxon>
        <taxon>Nucleocytoviricota</taxon>
        <taxon>Megaviricetes</taxon>
        <taxon>Imitervirales</taxon>
        <taxon>Mimiviridae</taxon>
        <taxon>Klosneuvirinae</taxon>
    </lineage>
</organism>
<evidence type="ECO:0000313" key="3">
    <source>
        <dbReference type="EMBL" id="AYV78307.1"/>
    </source>
</evidence>
<dbReference type="InterPro" id="IPR036236">
    <property type="entry name" value="Znf_C2H2_sf"/>
</dbReference>
<feature type="domain" description="C2H2-type" evidence="2">
    <location>
        <begin position="37"/>
        <end position="63"/>
    </location>
</feature>
<dbReference type="GO" id="GO:0008270">
    <property type="term" value="F:zinc ion binding"/>
    <property type="evidence" value="ECO:0007669"/>
    <property type="project" value="UniProtKB-KW"/>
</dbReference>